<dbReference type="EMBL" id="AZGZ01000001">
    <property type="protein sequence ID" value="KZZ98240.1"/>
    <property type="molecule type" value="Genomic_DNA"/>
</dbReference>
<organism evidence="2 3">
    <name type="scientific">Ascosphaera apis ARSEF 7405</name>
    <dbReference type="NCBI Taxonomy" id="392613"/>
    <lineage>
        <taxon>Eukaryota</taxon>
        <taxon>Fungi</taxon>
        <taxon>Dikarya</taxon>
        <taxon>Ascomycota</taxon>
        <taxon>Pezizomycotina</taxon>
        <taxon>Eurotiomycetes</taxon>
        <taxon>Eurotiomycetidae</taxon>
        <taxon>Onygenales</taxon>
        <taxon>Ascosphaeraceae</taxon>
        <taxon>Ascosphaera</taxon>
    </lineage>
</organism>
<keyword evidence="3" id="KW-1185">Reference proteome</keyword>
<dbReference type="AlphaFoldDB" id="A0A166PPH0"/>
<dbReference type="OrthoDB" id="4205981at2759"/>
<comment type="caution">
    <text evidence="2">The sequence shown here is derived from an EMBL/GenBank/DDBJ whole genome shotgun (WGS) entry which is preliminary data.</text>
</comment>
<protein>
    <submittedName>
        <fullName evidence="2">Uncharacterized protein</fullName>
    </submittedName>
</protein>
<evidence type="ECO:0000313" key="3">
    <source>
        <dbReference type="Proteomes" id="UP000242877"/>
    </source>
</evidence>
<accession>A0A166PPH0</accession>
<dbReference type="Proteomes" id="UP000242877">
    <property type="component" value="Unassembled WGS sequence"/>
</dbReference>
<dbReference type="VEuPathDB" id="FungiDB:AAP_00501"/>
<sequence>MDIYFRRLREEPGFINLGRADFRDVRQRLFAKEPHLIDRYPNGRYSWGGWQFEVRHDGLHFLPLDGPTFKSLFEDNPSGVIPNAARGIHAPAVPPLLQPIRIPQKAYAVGINFWETYWRDPAHSADYGKPRVFIEQEEREAMRQASRGGDTPDPLLQPTIQVVNPGRPPDHQAYHRGPQ</sequence>
<evidence type="ECO:0000256" key="1">
    <source>
        <dbReference type="SAM" id="MobiDB-lite"/>
    </source>
</evidence>
<proteinExistence type="predicted"/>
<feature type="region of interest" description="Disordered" evidence="1">
    <location>
        <begin position="139"/>
        <end position="179"/>
    </location>
</feature>
<name>A0A166PPH0_9EURO</name>
<reference evidence="2 3" key="1">
    <citation type="journal article" date="2016" name="Genome Biol. Evol.">
        <title>Divergent and convergent evolution of fungal pathogenicity.</title>
        <authorList>
            <person name="Shang Y."/>
            <person name="Xiao G."/>
            <person name="Zheng P."/>
            <person name="Cen K."/>
            <person name="Zhan S."/>
            <person name="Wang C."/>
        </authorList>
    </citation>
    <scope>NUCLEOTIDE SEQUENCE [LARGE SCALE GENOMIC DNA]</scope>
    <source>
        <strain evidence="2 3">ARSEF 7405</strain>
    </source>
</reference>
<gene>
    <name evidence="2" type="ORF">AAP_00501</name>
</gene>
<evidence type="ECO:0000313" key="2">
    <source>
        <dbReference type="EMBL" id="KZZ98240.1"/>
    </source>
</evidence>